<keyword evidence="8" id="KW-1185">Reference proteome</keyword>
<keyword evidence="1" id="KW-0145">Chemotaxis</keyword>
<feature type="compositionally biased region" description="Basic and acidic residues" evidence="4">
    <location>
        <begin position="460"/>
        <end position="472"/>
    </location>
</feature>
<organism evidence="7 8">
    <name type="scientific">Leptonema illini DSM 21528</name>
    <dbReference type="NCBI Taxonomy" id="929563"/>
    <lineage>
        <taxon>Bacteria</taxon>
        <taxon>Pseudomonadati</taxon>
        <taxon>Spirochaetota</taxon>
        <taxon>Spirochaetia</taxon>
        <taxon>Leptospirales</taxon>
        <taxon>Leptospiraceae</taxon>
        <taxon>Leptonema</taxon>
    </lineage>
</organism>
<evidence type="ECO:0000256" key="3">
    <source>
        <dbReference type="PROSITE-ProRule" id="PRU00284"/>
    </source>
</evidence>
<dbReference type="HOGENOM" id="CLU_526569_0_0_12"/>
<dbReference type="PROSITE" id="PS50111">
    <property type="entry name" value="CHEMOTAXIS_TRANSDUC_2"/>
    <property type="match status" value="1"/>
</dbReference>
<keyword evidence="5" id="KW-0812">Transmembrane</keyword>
<evidence type="ECO:0000313" key="7">
    <source>
        <dbReference type="EMBL" id="EHQ08605.1"/>
    </source>
</evidence>
<evidence type="ECO:0000256" key="1">
    <source>
        <dbReference type="ARBA" id="ARBA00022500"/>
    </source>
</evidence>
<dbReference type="SMART" id="SM00283">
    <property type="entry name" value="MA"/>
    <property type="match status" value="1"/>
</dbReference>
<dbReference type="RefSeq" id="WP_002775442.1">
    <property type="nucleotide sequence ID" value="NZ_JH597773.1"/>
</dbReference>
<evidence type="ECO:0000256" key="5">
    <source>
        <dbReference type="SAM" id="Phobius"/>
    </source>
</evidence>
<dbReference type="GO" id="GO:0007165">
    <property type="term" value="P:signal transduction"/>
    <property type="evidence" value="ECO:0007669"/>
    <property type="project" value="UniProtKB-KW"/>
</dbReference>
<feature type="transmembrane region" description="Helical" evidence="5">
    <location>
        <begin position="90"/>
        <end position="107"/>
    </location>
</feature>
<reference evidence="7 8" key="1">
    <citation type="submission" date="2011-10" db="EMBL/GenBank/DDBJ databases">
        <title>The Improved High-Quality Draft genome of Leptonema illini DSM 21528.</title>
        <authorList>
            <consortium name="US DOE Joint Genome Institute (JGI-PGF)"/>
            <person name="Lucas S."/>
            <person name="Copeland A."/>
            <person name="Lapidus A."/>
            <person name="Glavina del Rio T."/>
            <person name="Dalin E."/>
            <person name="Tice H."/>
            <person name="Bruce D."/>
            <person name="Goodwin L."/>
            <person name="Pitluck S."/>
            <person name="Peters L."/>
            <person name="Mikhailova N."/>
            <person name="Held B."/>
            <person name="Kyrpides N."/>
            <person name="Mavromatis K."/>
            <person name="Ivanova N."/>
            <person name="Markowitz V."/>
            <person name="Cheng J.-F."/>
            <person name="Hugenholtz P."/>
            <person name="Woyke T."/>
            <person name="Wu D."/>
            <person name="Gronow S."/>
            <person name="Wellnitz S."/>
            <person name="Brambilla E.-M."/>
            <person name="Klenk H.-P."/>
            <person name="Eisen J.A."/>
        </authorList>
    </citation>
    <scope>NUCLEOTIDE SEQUENCE [LARGE SCALE GENOMIC DNA]</scope>
    <source>
        <strain evidence="7 8">DSM 21528</strain>
    </source>
</reference>
<keyword evidence="3" id="KW-0807">Transducer</keyword>
<protein>
    <submittedName>
        <fullName evidence="7">Methyl-accepting chemotaxis sensory transducer</fullName>
    </submittedName>
</protein>
<feature type="transmembrane region" description="Helical" evidence="5">
    <location>
        <begin position="134"/>
        <end position="151"/>
    </location>
</feature>
<proteinExistence type="inferred from homology"/>
<feature type="domain" description="Methyl-accepting transducer" evidence="6">
    <location>
        <begin position="215"/>
        <end position="479"/>
    </location>
</feature>
<feature type="transmembrane region" description="Helical" evidence="5">
    <location>
        <begin position="163"/>
        <end position="184"/>
    </location>
</feature>
<dbReference type="Pfam" id="PF00015">
    <property type="entry name" value="MCPsignal"/>
    <property type="match status" value="1"/>
</dbReference>
<dbReference type="EMBL" id="JH597773">
    <property type="protein sequence ID" value="EHQ08605.1"/>
    <property type="molecule type" value="Genomic_DNA"/>
</dbReference>
<gene>
    <name evidence="7" type="ORF">Lepil_3955</name>
</gene>
<dbReference type="GO" id="GO:0004888">
    <property type="term" value="F:transmembrane signaling receptor activity"/>
    <property type="evidence" value="ECO:0007669"/>
    <property type="project" value="TreeGrafter"/>
</dbReference>
<dbReference type="Proteomes" id="UP000005737">
    <property type="component" value="Unassembled WGS sequence"/>
</dbReference>
<dbReference type="InterPro" id="IPR051310">
    <property type="entry name" value="MCP_chemotaxis"/>
</dbReference>
<accession>H2CB10</accession>
<dbReference type="AlphaFoldDB" id="H2CB10"/>
<dbReference type="Gene3D" id="1.10.287.950">
    <property type="entry name" value="Methyl-accepting chemotaxis protein"/>
    <property type="match status" value="1"/>
</dbReference>
<sequence length="515" mass="55540">MFFKADRKVSSISDDLMTEVMVRNNRRLFYSFLSILVLANVATLAIKIAGKGSAHLTYEAILIEFVFAASALFIGFAISTKLKGHPASSYVSITGVILCLIAFQYVIFGATEIFATFYISFVLSVLYFNRNASLYNFILILGAQIALFILRPELKPVGPPSNLLVRFLVFVWVGVGATAGAAATKGLLTLAIEKQSEARETLANLRTMATAIVQTIETVRSQSEQQDRISDQLKGISEHQAASLQQIRAALAELAERADANNAIARSLNNETAASIQSVHGLKAINASVQDGAGRILTNLNNVMAYSTNTSQQIRDSMDRFNQVQTRSGEIAAIVEVINDIAARVNLLSLNAAIEAARAGEHGRGFAVVAEEISKLADATTKNAKEISSIIEENRSMILESSRMIADSSASMEKLDSAINVIKGEISGVGEQIRDVAGAVSAIESLNQSISETSRSIEASTEHQKNSTEEANRTTVGVSDYATKLVEVAREVHESSRATGRSVVQLEELAQKMAV</sequence>
<dbReference type="GO" id="GO:0006935">
    <property type="term" value="P:chemotaxis"/>
    <property type="evidence" value="ECO:0007669"/>
    <property type="project" value="UniProtKB-KW"/>
</dbReference>
<feature type="transmembrane region" description="Helical" evidence="5">
    <location>
        <begin position="28"/>
        <end position="50"/>
    </location>
</feature>
<evidence type="ECO:0000256" key="4">
    <source>
        <dbReference type="SAM" id="MobiDB-lite"/>
    </source>
</evidence>
<name>H2CB10_9LEPT</name>
<dbReference type="PANTHER" id="PTHR43531">
    <property type="entry name" value="PROTEIN ICFG"/>
    <property type="match status" value="1"/>
</dbReference>
<dbReference type="InterPro" id="IPR004089">
    <property type="entry name" value="MCPsignal_dom"/>
</dbReference>
<dbReference type="GO" id="GO:0005886">
    <property type="term" value="C:plasma membrane"/>
    <property type="evidence" value="ECO:0007669"/>
    <property type="project" value="TreeGrafter"/>
</dbReference>
<evidence type="ECO:0000313" key="8">
    <source>
        <dbReference type="Proteomes" id="UP000005737"/>
    </source>
</evidence>
<comment type="similarity">
    <text evidence="2">Belongs to the methyl-accepting chemotaxis (MCP) protein family.</text>
</comment>
<feature type="region of interest" description="Disordered" evidence="4">
    <location>
        <begin position="454"/>
        <end position="476"/>
    </location>
</feature>
<dbReference type="PANTHER" id="PTHR43531:SF11">
    <property type="entry name" value="METHYL-ACCEPTING CHEMOTAXIS PROTEIN 3"/>
    <property type="match status" value="1"/>
</dbReference>
<evidence type="ECO:0000259" key="6">
    <source>
        <dbReference type="PROSITE" id="PS50111"/>
    </source>
</evidence>
<dbReference type="STRING" id="183.GCA_002009735_02417"/>
<dbReference type="SUPFAM" id="SSF58104">
    <property type="entry name" value="Methyl-accepting chemotaxis protein (MCP) signaling domain"/>
    <property type="match status" value="1"/>
</dbReference>
<keyword evidence="5" id="KW-1133">Transmembrane helix</keyword>
<feature type="transmembrane region" description="Helical" evidence="5">
    <location>
        <begin position="56"/>
        <end position="78"/>
    </location>
</feature>
<evidence type="ECO:0000256" key="2">
    <source>
        <dbReference type="ARBA" id="ARBA00029447"/>
    </source>
</evidence>
<keyword evidence="5" id="KW-0472">Membrane</keyword>